<dbReference type="SUPFAM" id="SSF46689">
    <property type="entry name" value="Homeodomain-like"/>
    <property type="match status" value="1"/>
</dbReference>
<dbReference type="Pfam" id="PF00440">
    <property type="entry name" value="TetR_N"/>
    <property type="match status" value="1"/>
</dbReference>
<evidence type="ECO:0000313" key="6">
    <source>
        <dbReference type="EMBL" id="CAB3810893.1"/>
    </source>
</evidence>
<dbReference type="AlphaFoldDB" id="A0A6J5H3C6"/>
<dbReference type="GO" id="GO:0003677">
    <property type="term" value="F:DNA binding"/>
    <property type="evidence" value="ECO:0007669"/>
    <property type="project" value="UniProtKB-UniRule"/>
</dbReference>
<feature type="DNA-binding region" description="H-T-H motif" evidence="4">
    <location>
        <begin position="11"/>
        <end position="30"/>
    </location>
</feature>
<dbReference type="EMBL" id="CADIKI010000053">
    <property type="protein sequence ID" value="CAB3810893.1"/>
    <property type="molecule type" value="Genomic_DNA"/>
</dbReference>
<feature type="domain" description="HTH tetR-type" evidence="5">
    <location>
        <begin position="1"/>
        <end position="48"/>
    </location>
</feature>
<dbReference type="Gene3D" id="1.10.357.10">
    <property type="entry name" value="Tetracycline Repressor, domain 2"/>
    <property type="match status" value="1"/>
</dbReference>
<keyword evidence="1" id="KW-0805">Transcription regulation</keyword>
<name>A0A6J5H3C6_9BURK</name>
<evidence type="ECO:0000256" key="3">
    <source>
        <dbReference type="ARBA" id="ARBA00023163"/>
    </source>
</evidence>
<keyword evidence="2 4" id="KW-0238">DNA-binding</keyword>
<dbReference type="InterPro" id="IPR036271">
    <property type="entry name" value="Tet_transcr_reg_TetR-rel_C_sf"/>
</dbReference>
<evidence type="ECO:0000256" key="4">
    <source>
        <dbReference type="PROSITE-ProRule" id="PRU00335"/>
    </source>
</evidence>
<evidence type="ECO:0000313" key="7">
    <source>
        <dbReference type="Proteomes" id="UP000494252"/>
    </source>
</evidence>
<evidence type="ECO:0000256" key="2">
    <source>
        <dbReference type="ARBA" id="ARBA00023125"/>
    </source>
</evidence>
<proteinExistence type="predicted"/>
<dbReference type="PANTHER" id="PTHR47506:SF1">
    <property type="entry name" value="HTH-TYPE TRANSCRIPTIONAL REGULATOR YJDC"/>
    <property type="match status" value="1"/>
</dbReference>
<evidence type="ECO:0000256" key="1">
    <source>
        <dbReference type="ARBA" id="ARBA00023015"/>
    </source>
</evidence>
<evidence type="ECO:0000259" key="5">
    <source>
        <dbReference type="PROSITE" id="PS50977"/>
    </source>
</evidence>
<organism evidence="6 7">
    <name type="scientific">Paraburkholderia fynbosensis</name>
    <dbReference type="NCBI Taxonomy" id="1200993"/>
    <lineage>
        <taxon>Bacteria</taxon>
        <taxon>Pseudomonadati</taxon>
        <taxon>Pseudomonadota</taxon>
        <taxon>Betaproteobacteria</taxon>
        <taxon>Burkholderiales</taxon>
        <taxon>Burkholderiaceae</taxon>
        <taxon>Paraburkholderia</taxon>
    </lineage>
</organism>
<keyword evidence="3" id="KW-0804">Transcription</keyword>
<dbReference type="PROSITE" id="PS50977">
    <property type="entry name" value="HTH_TETR_2"/>
    <property type="match status" value="1"/>
</dbReference>
<dbReference type="SUPFAM" id="SSF48498">
    <property type="entry name" value="Tetracyclin repressor-like, C-terminal domain"/>
    <property type="match status" value="1"/>
</dbReference>
<sequence length="168" mass="18488">MVQARGYNALSFRDIAKEVGIKSAGVHHHFATKGDLGTALAREYCEEALRMLDALSKANDDDKITLDRYTQIFRAALIEDNRMCLCGIMAAEYQDLPSEVRAEVARFTRINVEWLTSMFAKGDDPAAARKALSVFAAIEGAQLVARGRGDISVYDEAIRGYRASGLLP</sequence>
<protein>
    <recommendedName>
        <fullName evidence="5">HTH tetR-type domain-containing protein</fullName>
    </recommendedName>
</protein>
<dbReference type="InterPro" id="IPR009057">
    <property type="entry name" value="Homeodomain-like_sf"/>
</dbReference>
<keyword evidence="7" id="KW-1185">Reference proteome</keyword>
<accession>A0A6J5H3C6</accession>
<reference evidence="6 7" key="1">
    <citation type="submission" date="2020-04" db="EMBL/GenBank/DDBJ databases">
        <authorList>
            <person name="De Canck E."/>
        </authorList>
    </citation>
    <scope>NUCLEOTIDE SEQUENCE [LARGE SCALE GENOMIC DNA]</scope>
    <source>
        <strain evidence="6 7">LMG 27177</strain>
    </source>
</reference>
<gene>
    <name evidence="6" type="ORF">LMG27177_07571</name>
</gene>
<dbReference type="Proteomes" id="UP000494252">
    <property type="component" value="Unassembled WGS sequence"/>
</dbReference>
<dbReference type="InterPro" id="IPR001647">
    <property type="entry name" value="HTH_TetR"/>
</dbReference>
<dbReference type="PANTHER" id="PTHR47506">
    <property type="entry name" value="TRANSCRIPTIONAL REGULATORY PROTEIN"/>
    <property type="match status" value="1"/>
</dbReference>